<dbReference type="InterPro" id="IPR025326">
    <property type="entry name" value="DUF4232"/>
</dbReference>
<dbReference type="RefSeq" id="WP_190137305.1">
    <property type="nucleotide sequence ID" value="NZ_BNBT01000058.1"/>
</dbReference>
<evidence type="ECO:0000256" key="1">
    <source>
        <dbReference type="SAM" id="MobiDB-lite"/>
    </source>
</evidence>
<reference evidence="4" key="1">
    <citation type="journal article" date="2014" name="Int. J. Syst. Evol. Microbiol.">
        <title>Complete genome sequence of Corynebacterium casei LMG S-19264T (=DSM 44701T), isolated from a smear-ripened cheese.</title>
        <authorList>
            <consortium name="US DOE Joint Genome Institute (JGI-PGF)"/>
            <person name="Walter F."/>
            <person name="Albersmeier A."/>
            <person name="Kalinowski J."/>
            <person name="Ruckert C."/>
        </authorList>
    </citation>
    <scope>NUCLEOTIDE SEQUENCE</scope>
    <source>
        <strain evidence="4">JCM 4784</strain>
    </source>
</reference>
<feature type="compositionally biased region" description="Low complexity" evidence="1">
    <location>
        <begin position="99"/>
        <end position="109"/>
    </location>
</feature>
<feature type="domain" description="DUF4232" evidence="3">
    <location>
        <begin position="123"/>
        <end position="244"/>
    </location>
</feature>
<dbReference type="Proteomes" id="UP000608024">
    <property type="component" value="Unassembled WGS sequence"/>
</dbReference>
<feature type="signal peptide" evidence="2">
    <location>
        <begin position="1"/>
        <end position="27"/>
    </location>
</feature>
<reference evidence="4" key="2">
    <citation type="submission" date="2020-09" db="EMBL/GenBank/DDBJ databases">
        <authorList>
            <person name="Sun Q."/>
            <person name="Ohkuma M."/>
        </authorList>
    </citation>
    <scope>NUCLEOTIDE SEQUENCE</scope>
    <source>
        <strain evidence="4">JCM 4784</strain>
    </source>
</reference>
<evidence type="ECO:0000259" key="3">
    <source>
        <dbReference type="Pfam" id="PF14016"/>
    </source>
</evidence>
<feature type="region of interest" description="Disordered" evidence="1">
    <location>
        <begin position="30"/>
        <end position="113"/>
    </location>
</feature>
<feature type="compositionally biased region" description="Low complexity" evidence="1">
    <location>
        <begin position="76"/>
        <end position="85"/>
    </location>
</feature>
<protein>
    <recommendedName>
        <fullName evidence="3">DUF4232 domain-containing protein</fullName>
    </recommendedName>
</protein>
<sequence>MRAPLRRPRTRLFAAAALAVAALSLTACDNDEGTRDEGAAKPTQSAGQQSGGTDGGASADSGANTGSSGSGGTSGSTGSSGSSGSATGGSGGTGGSGSSGKASAGASGAKDADPYAPANRVPCTAANTSVTATPVQRPLNYMLLTVTNTGSKMCDLKGYPRLQFEDAQSVPPVIEETKPQAVTSLKPGAKGYAGVILSAGDGSGGEGRTAQSLKVGFEGSDRMADAMLQAKGVHVDDKLRVTYWLSSSTDALN</sequence>
<feature type="compositionally biased region" description="Low complexity" evidence="1">
    <location>
        <begin position="56"/>
        <end position="67"/>
    </location>
</feature>
<proteinExistence type="predicted"/>
<keyword evidence="2" id="KW-0732">Signal</keyword>
<evidence type="ECO:0000313" key="5">
    <source>
        <dbReference type="Proteomes" id="UP000608024"/>
    </source>
</evidence>
<dbReference type="PROSITE" id="PS51257">
    <property type="entry name" value="PROKAR_LIPOPROTEIN"/>
    <property type="match status" value="1"/>
</dbReference>
<comment type="caution">
    <text evidence="4">The sequence shown here is derived from an EMBL/GenBank/DDBJ whole genome shotgun (WGS) entry which is preliminary data.</text>
</comment>
<feature type="compositionally biased region" description="Gly residues" evidence="1">
    <location>
        <begin position="86"/>
        <end position="98"/>
    </location>
</feature>
<dbReference type="AlphaFoldDB" id="A0A919DPL5"/>
<name>A0A919DPL5_9ACTN</name>
<organism evidence="4 5">
    <name type="scientific">Streptomyces longispororuber</name>
    <dbReference type="NCBI Taxonomy" id="68230"/>
    <lineage>
        <taxon>Bacteria</taxon>
        <taxon>Bacillati</taxon>
        <taxon>Actinomycetota</taxon>
        <taxon>Actinomycetes</taxon>
        <taxon>Kitasatosporales</taxon>
        <taxon>Streptomycetaceae</taxon>
        <taxon>Streptomyces</taxon>
    </lineage>
</organism>
<keyword evidence="5" id="KW-1185">Reference proteome</keyword>
<evidence type="ECO:0000256" key="2">
    <source>
        <dbReference type="SAM" id="SignalP"/>
    </source>
</evidence>
<evidence type="ECO:0000313" key="4">
    <source>
        <dbReference type="EMBL" id="GHE66792.1"/>
    </source>
</evidence>
<feature type="chain" id="PRO_5039695803" description="DUF4232 domain-containing protein" evidence="2">
    <location>
        <begin position="28"/>
        <end position="253"/>
    </location>
</feature>
<gene>
    <name evidence="4" type="ORF">GCM10018785_39480</name>
</gene>
<accession>A0A919DPL5</accession>
<dbReference type="EMBL" id="BNBT01000058">
    <property type="protein sequence ID" value="GHE66792.1"/>
    <property type="molecule type" value="Genomic_DNA"/>
</dbReference>
<dbReference type="Pfam" id="PF14016">
    <property type="entry name" value="DUF4232"/>
    <property type="match status" value="1"/>
</dbReference>